<accession>A0A9Q4CCU2</accession>
<reference evidence="1" key="1">
    <citation type="submission" date="2022-11" db="EMBL/GenBank/DDBJ databases">
        <title>Corynebacterium sp. isolated from Penguins.</title>
        <authorList>
            <person name="Sedlar K."/>
            <person name="Svec P."/>
        </authorList>
    </citation>
    <scope>NUCLEOTIDE SEQUENCE</scope>
    <source>
        <strain evidence="1">P5875</strain>
    </source>
</reference>
<dbReference type="Proteomes" id="UP001070238">
    <property type="component" value="Unassembled WGS sequence"/>
</dbReference>
<dbReference type="AlphaFoldDB" id="A0A9Q4CCU2"/>
<name>A0A9Q4CCU2_9CORY</name>
<protein>
    <submittedName>
        <fullName evidence="1">Uncharacterized protein</fullName>
    </submittedName>
</protein>
<organism evidence="1 2">
    <name type="scientific">Corynebacterium antarcticum</name>
    <dbReference type="NCBI Taxonomy" id="2800405"/>
    <lineage>
        <taxon>Bacteria</taxon>
        <taxon>Bacillati</taxon>
        <taxon>Actinomycetota</taxon>
        <taxon>Actinomycetes</taxon>
        <taxon>Mycobacteriales</taxon>
        <taxon>Corynebacteriaceae</taxon>
        <taxon>Corynebacterium</taxon>
    </lineage>
</organism>
<dbReference type="RefSeq" id="WP_248113574.1">
    <property type="nucleotide sequence ID" value="NZ_JALNJF010000003.1"/>
</dbReference>
<dbReference type="EMBL" id="JAPMKX010000003">
    <property type="protein sequence ID" value="MCX7538431.1"/>
    <property type="molecule type" value="Genomic_DNA"/>
</dbReference>
<comment type="caution">
    <text evidence="1">The sequence shown here is derived from an EMBL/GenBank/DDBJ whole genome shotgun (WGS) entry which is preliminary data.</text>
</comment>
<evidence type="ECO:0000313" key="2">
    <source>
        <dbReference type="Proteomes" id="UP001070238"/>
    </source>
</evidence>
<gene>
    <name evidence="1" type="ORF">OS123_07740</name>
</gene>
<sequence>MRDGNFLYDDGSLSGGVPVHLDPSDNTVTPILDMVDLQNEIHRVHLGSNGIRGVAVCGDLIAIRNNLSWTEARSRGAIRHDP</sequence>
<proteinExistence type="predicted"/>
<evidence type="ECO:0000313" key="1">
    <source>
        <dbReference type="EMBL" id="MCX7538431.1"/>
    </source>
</evidence>